<dbReference type="EC" id="2.7.7.87" evidence="3"/>
<dbReference type="GO" id="GO:0061710">
    <property type="term" value="F:L-threonylcarbamoyladenylate synthase"/>
    <property type="evidence" value="ECO:0007669"/>
    <property type="project" value="UniProtKB-EC"/>
</dbReference>
<dbReference type="EMBL" id="CP165644">
    <property type="protein sequence ID" value="XDU66707.1"/>
    <property type="molecule type" value="Genomic_DNA"/>
</dbReference>
<dbReference type="Gene3D" id="3.90.870.10">
    <property type="entry name" value="DHBP synthase"/>
    <property type="match status" value="1"/>
</dbReference>
<accession>A0AB39VHE1</accession>
<dbReference type="AlphaFoldDB" id="A0AB39VHE1"/>
<dbReference type="GO" id="GO:0005524">
    <property type="term" value="F:ATP binding"/>
    <property type="evidence" value="ECO:0007669"/>
    <property type="project" value="UniProtKB-KW"/>
</dbReference>
<comment type="subcellular location">
    <subcellularLocation>
        <location evidence="1">Cytoplasm</location>
    </subcellularLocation>
</comment>
<evidence type="ECO:0000256" key="11">
    <source>
        <dbReference type="ARBA" id="ARBA00048366"/>
    </source>
</evidence>
<evidence type="ECO:0000256" key="2">
    <source>
        <dbReference type="ARBA" id="ARBA00007663"/>
    </source>
</evidence>
<name>A0AB39VHE1_9FUSO</name>
<evidence type="ECO:0000256" key="1">
    <source>
        <dbReference type="ARBA" id="ARBA00004496"/>
    </source>
</evidence>
<feature type="domain" description="YrdC-like" evidence="12">
    <location>
        <begin position="10"/>
        <end position="200"/>
    </location>
</feature>
<reference evidence="13" key="1">
    <citation type="submission" date="2024-07" db="EMBL/GenBank/DDBJ databases">
        <authorList>
            <person name="Li X.-J."/>
            <person name="Wang X."/>
        </authorList>
    </citation>
    <scope>NUCLEOTIDE SEQUENCE</scope>
    <source>
        <strain evidence="13">HSP-334</strain>
    </source>
</reference>
<organism evidence="13">
    <name type="scientific">Leptotrichia rugosa</name>
    <dbReference type="NCBI Taxonomy" id="3239302"/>
    <lineage>
        <taxon>Bacteria</taxon>
        <taxon>Fusobacteriati</taxon>
        <taxon>Fusobacteriota</taxon>
        <taxon>Fusobacteriia</taxon>
        <taxon>Fusobacteriales</taxon>
        <taxon>Leptotrichiaceae</taxon>
        <taxon>Leptotrichia</taxon>
    </lineage>
</organism>
<keyword evidence="8" id="KW-0547">Nucleotide-binding</keyword>
<keyword evidence="5 13" id="KW-0808">Transferase</keyword>
<keyword evidence="4" id="KW-0963">Cytoplasm</keyword>
<dbReference type="InterPro" id="IPR017945">
    <property type="entry name" value="DHBP_synth_RibB-like_a/b_dom"/>
</dbReference>
<sequence length="211" mass="23927">MEKMKKNKKSIIQENIIKVIKSGGVVVFPTDTVYGIGALPQKEPVAKIYKIKKRDFSKKIIALISDKKILKDLVQESCENMLKIDRILEKYWPGELTVIFRANKNFTHKFDAQMETIGIRIPKNKLALELIEKSGGILLTTSANISGKNAVSRISDLDLKIQRKSDAVVFDEKNENLTGKPSTIVKYEDGKLTLLRQGNILFEEIEKNFDC</sequence>
<dbReference type="GO" id="GO:0003725">
    <property type="term" value="F:double-stranded RNA binding"/>
    <property type="evidence" value="ECO:0007669"/>
    <property type="project" value="InterPro"/>
</dbReference>
<dbReference type="GO" id="GO:0006450">
    <property type="term" value="P:regulation of translational fidelity"/>
    <property type="evidence" value="ECO:0007669"/>
    <property type="project" value="TreeGrafter"/>
</dbReference>
<dbReference type="InterPro" id="IPR006070">
    <property type="entry name" value="Sua5-like_dom"/>
</dbReference>
<dbReference type="Pfam" id="PF01300">
    <property type="entry name" value="Sua5_yciO_yrdC"/>
    <property type="match status" value="1"/>
</dbReference>
<dbReference type="GO" id="GO:0008033">
    <property type="term" value="P:tRNA processing"/>
    <property type="evidence" value="ECO:0007669"/>
    <property type="project" value="UniProtKB-KW"/>
</dbReference>
<evidence type="ECO:0000256" key="4">
    <source>
        <dbReference type="ARBA" id="ARBA00022490"/>
    </source>
</evidence>
<evidence type="ECO:0000256" key="8">
    <source>
        <dbReference type="ARBA" id="ARBA00022741"/>
    </source>
</evidence>
<dbReference type="GO" id="GO:0000049">
    <property type="term" value="F:tRNA binding"/>
    <property type="evidence" value="ECO:0007669"/>
    <property type="project" value="TreeGrafter"/>
</dbReference>
<evidence type="ECO:0000256" key="5">
    <source>
        <dbReference type="ARBA" id="ARBA00022679"/>
    </source>
</evidence>
<dbReference type="NCBIfam" id="TIGR00057">
    <property type="entry name" value="L-threonylcarbamoyladenylate synthase"/>
    <property type="match status" value="1"/>
</dbReference>
<evidence type="ECO:0000256" key="6">
    <source>
        <dbReference type="ARBA" id="ARBA00022694"/>
    </source>
</evidence>
<evidence type="ECO:0000256" key="10">
    <source>
        <dbReference type="ARBA" id="ARBA00029774"/>
    </source>
</evidence>
<dbReference type="RefSeq" id="WP_369710999.1">
    <property type="nucleotide sequence ID" value="NZ_CP165644.1"/>
</dbReference>
<dbReference type="PROSITE" id="PS51163">
    <property type="entry name" value="YRDC"/>
    <property type="match status" value="1"/>
</dbReference>
<comment type="similarity">
    <text evidence="2">Belongs to the SUA5 family.</text>
</comment>
<comment type="catalytic activity">
    <reaction evidence="11">
        <text>L-threonine + hydrogencarbonate + ATP = L-threonylcarbamoyladenylate + diphosphate + H2O</text>
        <dbReference type="Rhea" id="RHEA:36407"/>
        <dbReference type="ChEBI" id="CHEBI:15377"/>
        <dbReference type="ChEBI" id="CHEBI:17544"/>
        <dbReference type="ChEBI" id="CHEBI:30616"/>
        <dbReference type="ChEBI" id="CHEBI:33019"/>
        <dbReference type="ChEBI" id="CHEBI:57926"/>
        <dbReference type="ChEBI" id="CHEBI:73682"/>
        <dbReference type="EC" id="2.7.7.87"/>
    </reaction>
</comment>
<dbReference type="SUPFAM" id="SSF55821">
    <property type="entry name" value="YrdC/RibB"/>
    <property type="match status" value="1"/>
</dbReference>
<proteinExistence type="inferred from homology"/>
<dbReference type="GO" id="GO:0005737">
    <property type="term" value="C:cytoplasm"/>
    <property type="evidence" value="ECO:0007669"/>
    <property type="project" value="UniProtKB-SubCell"/>
</dbReference>
<dbReference type="PANTHER" id="PTHR17490">
    <property type="entry name" value="SUA5"/>
    <property type="match status" value="1"/>
</dbReference>
<keyword evidence="6" id="KW-0819">tRNA processing</keyword>
<dbReference type="InterPro" id="IPR050156">
    <property type="entry name" value="TC-AMP_synthase_SUA5"/>
</dbReference>
<dbReference type="KEGG" id="lrug:AB8B22_10045"/>
<keyword evidence="9" id="KW-0067">ATP-binding</keyword>
<evidence type="ECO:0000256" key="9">
    <source>
        <dbReference type="ARBA" id="ARBA00022840"/>
    </source>
</evidence>
<evidence type="ECO:0000256" key="3">
    <source>
        <dbReference type="ARBA" id="ARBA00012584"/>
    </source>
</evidence>
<dbReference type="PANTHER" id="PTHR17490:SF16">
    <property type="entry name" value="THREONYLCARBAMOYL-AMP SYNTHASE"/>
    <property type="match status" value="1"/>
</dbReference>
<protein>
    <recommendedName>
        <fullName evidence="10">L-threonylcarbamoyladenylate synthase</fullName>
        <ecNumber evidence="3">2.7.7.87</ecNumber>
    </recommendedName>
    <alternativeName>
        <fullName evidence="10">L-threonylcarbamoyladenylate synthase</fullName>
    </alternativeName>
</protein>
<evidence type="ECO:0000313" key="13">
    <source>
        <dbReference type="EMBL" id="XDU66707.1"/>
    </source>
</evidence>
<evidence type="ECO:0000256" key="7">
    <source>
        <dbReference type="ARBA" id="ARBA00022695"/>
    </source>
</evidence>
<keyword evidence="7 13" id="KW-0548">Nucleotidyltransferase</keyword>
<gene>
    <name evidence="13" type="ORF">AB8B22_10045</name>
</gene>
<evidence type="ECO:0000259" key="12">
    <source>
        <dbReference type="PROSITE" id="PS51163"/>
    </source>
</evidence>